<keyword evidence="2" id="KW-1185">Reference proteome</keyword>
<evidence type="ECO:0000313" key="2">
    <source>
        <dbReference type="Proteomes" id="UP001557484"/>
    </source>
</evidence>
<dbReference type="EMBL" id="JBFRYB010000001">
    <property type="protein sequence ID" value="MEX1664593.1"/>
    <property type="molecule type" value="Genomic_DNA"/>
</dbReference>
<accession>A0ABV3TSM1</accession>
<evidence type="ECO:0008006" key="3">
    <source>
        <dbReference type="Google" id="ProtNLM"/>
    </source>
</evidence>
<comment type="caution">
    <text evidence="1">The sequence shown here is derived from an EMBL/GenBank/DDBJ whole genome shotgun (WGS) entry which is preliminary data.</text>
</comment>
<sequence>MTWEYQSETWMFYGLSDLYYSFHTSEEWVFDYHCSFFAVTALEKYLKSRLIYSRKDLDPDATEPEIESKFLLYAKRYSHKFEEMIHEAESLLGGERLSSILDRSHDGYIGRELVAVLKDAYMETRYPTSQFVSQAFPLGDNVYHNPLSSSGLLHFVQAMCRELTYGLAGNISVPKVYENVEKTYSHLEPFSRFRNLYTPELWSKSP</sequence>
<organism evidence="1 2">
    <name type="scientific">Zhongshania arctica</name>
    <dbReference type="NCBI Taxonomy" id="3238302"/>
    <lineage>
        <taxon>Bacteria</taxon>
        <taxon>Pseudomonadati</taxon>
        <taxon>Pseudomonadota</taxon>
        <taxon>Gammaproteobacteria</taxon>
        <taxon>Cellvibrionales</taxon>
        <taxon>Spongiibacteraceae</taxon>
        <taxon>Zhongshania</taxon>
    </lineage>
</organism>
<gene>
    <name evidence="1" type="ORF">AB4875_03775</name>
</gene>
<protein>
    <recommendedName>
        <fullName evidence="3">EF-hand domain-containing protein</fullName>
    </recommendedName>
</protein>
<name>A0ABV3TSM1_9GAMM</name>
<dbReference type="Proteomes" id="UP001557484">
    <property type="component" value="Unassembled WGS sequence"/>
</dbReference>
<dbReference type="RefSeq" id="WP_368374715.1">
    <property type="nucleotide sequence ID" value="NZ_JBFRYB010000001.1"/>
</dbReference>
<proteinExistence type="predicted"/>
<evidence type="ECO:0000313" key="1">
    <source>
        <dbReference type="EMBL" id="MEX1664593.1"/>
    </source>
</evidence>
<reference evidence="1 2" key="1">
    <citation type="journal article" date="2011" name="Int. J. Syst. Evol. Microbiol.">
        <title>Zhongshania antarctica gen. nov., sp. nov. and Zhongshania guokunii sp. nov., gammaproteobacteria respectively isolated from coastal attached (fast) ice and surface seawater of the Antarctic.</title>
        <authorList>
            <person name="Li H.J."/>
            <person name="Zhang X.Y."/>
            <person name="Chen C.X."/>
            <person name="Zhang Y.J."/>
            <person name="Gao Z.M."/>
            <person name="Yu Y."/>
            <person name="Chen X.L."/>
            <person name="Chen B."/>
            <person name="Zhang Y.Z."/>
        </authorList>
    </citation>
    <scope>NUCLEOTIDE SEQUENCE [LARGE SCALE GENOMIC DNA]</scope>
    <source>
        <strain evidence="1 2">R06B22</strain>
    </source>
</reference>